<accession>A0A6S6W9T6</accession>
<dbReference type="EMBL" id="HG992984">
    <property type="protein sequence ID" value="CAE7199778.1"/>
    <property type="molecule type" value="Genomic_DNA"/>
</dbReference>
<evidence type="ECO:0000256" key="1">
    <source>
        <dbReference type="SAM" id="MobiDB-lite"/>
    </source>
</evidence>
<dbReference type="Proteomes" id="UP000472372">
    <property type="component" value="Chromosome 8"/>
</dbReference>
<dbReference type="GO" id="GO:0006401">
    <property type="term" value="P:RNA catabolic process"/>
    <property type="evidence" value="ECO:0007669"/>
    <property type="project" value="InterPro"/>
</dbReference>
<gene>
    <name evidence="2" type="ORF">PTTW11_08530</name>
</gene>
<dbReference type="Gene3D" id="2.40.128.680">
    <property type="match status" value="1"/>
</dbReference>
<feature type="region of interest" description="Disordered" evidence="1">
    <location>
        <begin position="148"/>
        <end position="170"/>
    </location>
</feature>
<sequence length="170" mass="19058">MLSIQPSKPQKATPNLLPFRINHNGPINSTQQYWKPNTDEKGTQHAYFRGRHLYGKSIPLPENYTGAVLHMTEKLLPQQRAQAQPSHDDDDDEDGDDAEVEESMPVEVKIAEQVGEFDEVVIWGHGGEVDGNGDIFVKGINEWIGFAESMHADEDEDVGTTTEQESKRTN</sequence>
<feature type="compositionally biased region" description="Acidic residues" evidence="1">
    <location>
        <begin position="88"/>
        <end position="103"/>
    </location>
</feature>
<feature type="region of interest" description="Disordered" evidence="1">
    <location>
        <begin position="75"/>
        <end position="103"/>
    </location>
</feature>
<proteinExistence type="predicted"/>
<dbReference type="InterPro" id="IPR013924">
    <property type="entry name" value="RNase_H2_suC"/>
</dbReference>
<evidence type="ECO:0000313" key="3">
    <source>
        <dbReference type="Proteomes" id="UP000472372"/>
    </source>
</evidence>
<name>A0A6S6W9T6_9PLEO</name>
<dbReference type="AlphaFoldDB" id="A0A6S6W9T6"/>
<reference evidence="2" key="1">
    <citation type="submission" date="2021-02" db="EMBL/GenBank/DDBJ databases">
        <authorList>
            <person name="Syme A R."/>
            <person name="Syme A R."/>
            <person name="Moolhuijzen P."/>
        </authorList>
    </citation>
    <scope>NUCLEOTIDE SEQUENCE</scope>
    <source>
        <strain evidence="2">W1-1</strain>
    </source>
</reference>
<dbReference type="GO" id="GO:0032299">
    <property type="term" value="C:ribonuclease H2 complex"/>
    <property type="evidence" value="ECO:0007669"/>
    <property type="project" value="InterPro"/>
</dbReference>
<dbReference type="Pfam" id="PF08615">
    <property type="entry name" value="RNase_H2_suC"/>
    <property type="match status" value="1"/>
</dbReference>
<organism evidence="2 3">
    <name type="scientific">Pyrenophora teres f. teres</name>
    <dbReference type="NCBI Taxonomy" id="97479"/>
    <lineage>
        <taxon>Eukaryota</taxon>
        <taxon>Fungi</taxon>
        <taxon>Dikarya</taxon>
        <taxon>Ascomycota</taxon>
        <taxon>Pezizomycotina</taxon>
        <taxon>Dothideomycetes</taxon>
        <taxon>Pleosporomycetidae</taxon>
        <taxon>Pleosporales</taxon>
        <taxon>Pleosporineae</taxon>
        <taxon>Pleosporaceae</taxon>
        <taxon>Pyrenophora</taxon>
    </lineage>
</organism>
<dbReference type="PANTHER" id="PTHR47204">
    <property type="entry name" value="OS02G0168900 PROTEIN"/>
    <property type="match status" value="1"/>
</dbReference>
<protein>
    <submittedName>
        <fullName evidence="2">RNase-H2-suC domain containing protein</fullName>
    </submittedName>
</protein>
<dbReference type="PANTHER" id="PTHR47204:SF1">
    <property type="entry name" value="RIBONUCLEASE H2 SUBUNIT C"/>
    <property type="match status" value="1"/>
</dbReference>
<dbReference type="CDD" id="cd09271">
    <property type="entry name" value="RNase_H2-C"/>
    <property type="match status" value="1"/>
</dbReference>
<evidence type="ECO:0000313" key="2">
    <source>
        <dbReference type="EMBL" id="CAE7199778.1"/>
    </source>
</evidence>